<dbReference type="InterPro" id="IPR020845">
    <property type="entry name" value="AMP-binding_CS"/>
</dbReference>
<evidence type="ECO:0000256" key="1">
    <source>
        <dbReference type="ARBA" id="ARBA00006432"/>
    </source>
</evidence>
<organism evidence="4 5">
    <name type="scientific">Vreelandella sulfidaeris</name>
    <dbReference type="NCBI Taxonomy" id="115553"/>
    <lineage>
        <taxon>Bacteria</taxon>
        <taxon>Pseudomonadati</taxon>
        <taxon>Pseudomonadota</taxon>
        <taxon>Gammaproteobacteria</taxon>
        <taxon>Oceanospirillales</taxon>
        <taxon>Halomonadaceae</taxon>
        <taxon>Vreelandella</taxon>
    </lineage>
</organism>
<proteinExistence type="inferred from homology"/>
<feature type="domain" description="AMP-dependent synthetase/ligase" evidence="3">
    <location>
        <begin position="66"/>
        <end position="113"/>
    </location>
</feature>
<protein>
    <recommendedName>
        <fullName evidence="3">AMP-dependent synthetase/ligase domain-containing protein</fullName>
    </recommendedName>
</protein>
<dbReference type="PANTHER" id="PTHR43201">
    <property type="entry name" value="ACYL-COA SYNTHETASE"/>
    <property type="match status" value="1"/>
</dbReference>
<evidence type="ECO:0000313" key="5">
    <source>
        <dbReference type="Proteomes" id="UP000320231"/>
    </source>
</evidence>
<accession>A0A455U717</accession>
<evidence type="ECO:0000256" key="2">
    <source>
        <dbReference type="ARBA" id="ARBA00022598"/>
    </source>
</evidence>
<dbReference type="Gene3D" id="3.40.50.980">
    <property type="match status" value="2"/>
</dbReference>
<dbReference type="PROSITE" id="PS00455">
    <property type="entry name" value="AMP_BINDING"/>
    <property type="match status" value="1"/>
</dbReference>
<dbReference type="Pfam" id="PF00501">
    <property type="entry name" value="AMP-binding"/>
    <property type="match status" value="1"/>
</dbReference>
<comment type="similarity">
    <text evidence="1">Belongs to the ATP-dependent AMP-binding enzyme family.</text>
</comment>
<dbReference type="InterPro" id="IPR000873">
    <property type="entry name" value="AMP-dep_synth/lig_dom"/>
</dbReference>
<keyword evidence="2" id="KW-0436">Ligase</keyword>
<dbReference type="PANTHER" id="PTHR43201:SF5">
    <property type="entry name" value="MEDIUM-CHAIN ACYL-COA LIGASE ACSF2, MITOCHONDRIAL"/>
    <property type="match status" value="1"/>
</dbReference>
<dbReference type="GO" id="GO:0006631">
    <property type="term" value="P:fatty acid metabolic process"/>
    <property type="evidence" value="ECO:0007669"/>
    <property type="project" value="TreeGrafter"/>
</dbReference>
<reference evidence="4 5" key="1">
    <citation type="journal article" date="2019" name="Microbiol. Resour. Announc.">
        <title>Complete Genome Sequence of Halomonas sulfidaeris Strain Esulfide1 Isolated from a Metal Sulfide Rock at a Depth of 2,200 Meters, Obtained Using Nanopore Sequencing.</title>
        <authorList>
            <person name="Saito M."/>
            <person name="Nishigata A."/>
            <person name="Galipon J."/>
            <person name="Arakawa K."/>
        </authorList>
    </citation>
    <scope>NUCLEOTIDE SEQUENCE [LARGE SCALE GENOMIC DNA]</scope>
    <source>
        <strain evidence="4 5">ATCC BAA-803</strain>
    </source>
</reference>
<evidence type="ECO:0000313" key="4">
    <source>
        <dbReference type="EMBL" id="BBI61327.1"/>
    </source>
</evidence>
<sequence length="125" mass="13979">MVTANSFKTSDYSGMLYELAPELKAYNEGELKSQKLPDLECIINLSSEKLSGMWRWADLMSEANKVSQTDVDDLQATLQFDDAINIQYTSGTTGFPKGATLSHHNILNNGFLWLKAWASPTKIAW</sequence>
<evidence type="ECO:0000259" key="3">
    <source>
        <dbReference type="Pfam" id="PF00501"/>
    </source>
</evidence>
<name>A0A455U717_9GAMM</name>
<dbReference type="Proteomes" id="UP000320231">
    <property type="component" value="Chromosome"/>
</dbReference>
<dbReference type="SUPFAM" id="SSF56801">
    <property type="entry name" value="Acetyl-CoA synthetase-like"/>
    <property type="match status" value="1"/>
</dbReference>
<dbReference type="EMBL" id="AP019514">
    <property type="protein sequence ID" value="BBI61327.1"/>
    <property type="molecule type" value="Genomic_DNA"/>
</dbReference>
<dbReference type="GO" id="GO:0031956">
    <property type="term" value="F:medium-chain fatty acid-CoA ligase activity"/>
    <property type="evidence" value="ECO:0007669"/>
    <property type="project" value="TreeGrafter"/>
</dbReference>
<gene>
    <name evidence="4" type="ORF">HSBAA_26330</name>
</gene>
<dbReference type="KEGG" id="hsr:HSBAA_26330"/>
<dbReference type="AlphaFoldDB" id="A0A455U717"/>